<feature type="compositionally biased region" description="Basic residues" evidence="5">
    <location>
        <begin position="303"/>
        <end position="313"/>
    </location>
</feature>
<evidence type="ECO:0000256" key="4">
    <source>
        <dbReference type="PROSITE-ProRule" id="PRU00325"/>
    </source>
</evidence>
<keyword evidence="1" id="KW-0479">Metal-binding</keyword>
<gene>
    <name evidence="7" type="ORF">RHSIM_Rhsim10G0132100</name>
</gene>
<keyword evidence="3" id="KW-0862">Zinc</keyword>
<dbReference type="EMBL" id="WJXA01000010">
    <property type="protein sequence ID" value="KAF7130221.1"/>
    <property type="molecule type" value="Genomic_DNA"/>
</dbReference>
<feature type="region of interest" description="Disordered" evidence="5">
    <location>
        <begin position="41"/>
        <end position="126"/>
    </location>
</feature>
<proteinExistence type="predicted"/>
<dbReference type="PROSITE" id="PS50966">
    <property type="entry name" value="ZF_SWIM"/>
    <property type="match status" value="1"/>
</dbReference>
<dbReference type="PANTHER" id="PTHR31973">
    <property type="entry name" value="POLYPROTEIN, PUTATIVE-RELATED"/>
    <property type="match status" value="1"/>
</dbReference>
<evidence type="ECO:0000256" key="5">
    <source>
        <dbReference type="SAM" id="MobiDB-lite"/>
    </source>
</evidence>
<protein>
    <recommendedName>
        <fullName evidence="6">SWIM-type domain-containing protein</fullName>
    </recommendedName>
</protein>
<reference evidence="7" key="1">
    <citation type="submission" date="2019-11" db="EMBL/GenBank/DDBJ databases">
        <authorList>
            <person name="Liu Y."/>
            <person name="Hou J."/>
            <person name="Li T.-Q."/>
            <person name="Guan C.-H."/>
            <person name="Wu X."/>
            <person name="Wu H.-Z."/>
            <person name="Ling F."/>
            <person name="Zhang R."/>
            <person name="Shi X.-G."/>
            <person name="Ren J.-P."/>
            <person name="Chen E.-F."/>
            <person name="Sun J.-M."/>
        </authorList>
    </citation>
    <scope>NUCLEOTIDE SEQUENCE</scope>
    <source>
        <strain evidence="7">Adult_tree_wgs_1</strain>
        <tissue evidence="7">Leaves</tissue>
    </source>
</reference>
<evidence type="ECO:0000313" key="7">
    <source>
        <dbReference type="EMBL" id="KAF7130221.1"/>
    </source>
</evidence>
<evidence type="ECO:0000256" key="2">
    <source>
        <dbReference type="ARBA" id="ARBA00022771"/>
    </source>
</evidence>
<evidence type="ECO:0000313" key="8">
    <source>
        <dbReference type="Proteomes" id="UP000626092"/>
    </source>
</evidence>
<dbReference type="SMART" id="SM00575">
    <property type="entry name" value="ZnF_PMZ"/>
    <property type="match status" value="1"/>
</dbReference>
<dbReference type="AlphaFoldDB" id="A0A834GFF2"/>
<evidence type="ECO:0000256" key="3">
    <source>
        <dbReference type="ARBA" id="ARBA00022833"/>
    </source>
</evidence>
<evidence type="ECO:0000259" key="6">
    <source>
        <dbReference type="PROSITE" id="PS50966"/>
    </source>
</evidence>
<feature type="region of interest" description="Disordered" evidence="5">
    <location>
        <begin position="225"/>
        <end position="268"/>
    </location>
</feature>
<accession>A0A834GFF2</accession>
<dbReference type="InterPro" id="IPR007527">
    <property type="entry name" value="Znf_SWIM"/>
</dbReference>
<dbReference type="OrthoDB" id="1939383at2759"/>
<feature type="compositionally biased region" description="Acidic residues" evidence="5">
    <location>
        <begin position="98"/>
        <end position="107"/>
    </location>
</feature>
<feature type="region of interest" description="Disordered" evidence="5">
    <location>
        <begin position="286"/>
        <end position="316"/>
    </location>
</feature>
<dbReference type="Pfam" id="PF04434">
    <property type="entry name" value="SWIM"/>
    <property type="match status" value="1"/>
</dbReference>
<keyword evidence="2 4" id="KW-0863">Zinc-finger</keyword>
<evidence type="ECO:0000256" key="1">
    <source>
        <dbReference type="ARBA" id="ARBA00022723"/>
    </source>
</evidence>
<comment type="caution">
    <text evidence="7">The sequence shown here is derived from an EMBL/GenBank/DDBJ whole genome shotgun (WGS) entry which is preliminary data.</text>
</comment>
<name>A0A834GFF2_RHOSS</name>
<keyword evidence="8" id="KW-1185">Reference proteome</keyword>
<dbReference type="PANTHER" id="PTHR31973:SF187">
    <property type="entry name" value="MUTATOR TRANSPOSASE MUDRA PROTEIN"/>
    <property type="match status" value="1"/>
</dbReference>
<organism evidence="7 8">
    <name type="scientific">Rhododendron simsii</name>
    <name type="common">Sims's rhododendron</name>
    <dbReference type="NCBI Taxonomy" id="118357"/>
    <lineage>
        <taxon>Eukaryota</taxon>
        <taxon>Viridiplantae</taxon>
        <taxon>Streptophyta</taxon>
        <taxon>Embryophyta</taxon>
        <taxon>Tracheophyta</taxon>
        <taxon>Spermatophyta</taxon>
        <taxon>Magnoliopsida</taxon>
        <taxon>eudicotyledons</taxon>
        <taxon>Gunneridae</taxon>
        <taxon>Pentapetalae</taxon>
        <taxon>asterids</taxon>
        <taxon>Ericales</taxon>
        <taxon>Ericaceae</taxon>
        <taxon>Ericoideae</taxon>
        <taxon>Rhodoreae</taxon>
        <taxon>Rhododendron</taxon>
    </lineage>
</organism>
<feature type="domain" description="SWIM-type" evidence="6">
    <location>
        <begin position="162"/>
        <end position="194"/>
    </location>
</feature>
<feature type="region of interest" description="Disordered" evidence="5">
    <location>
        <begin position="1"/>
        <end position="20"/>
    </location>
</feature>
<dbReference type="GO" id="GO:0008270">
    <property type="term" value="F:zinc ion binding"/>
    <property type="evidence" value="ECO:0007669"/>
    <property type="project" value="UniProtKB-KW"/>
</dbReference>
<sequence>MYQKGPHQTMGDGLVSLTSDKSDDLVDFDDIFDLDKIVQLDEGVIPTGPLEDDEDDDSDRGWECGDEGSDDDNFGGFYESSKDDEEVEQMLSIKIRNEEEELSDQSDDQGCLSNPEDESDDGGHMSKHKLVKFNKDKDMKNPQAFRGHGGTLFEVTSVDKTFMVDIGEHTCTCRRWDLIGIPCIHGCAAIIAHKTQPKDYDNEAYTTDTFVRTYSHRIKPIPDKSLWPQTQCDPIMPPPLRVSIGRPKKARRKGEDEPNNSFKTRKHSTTTMCRQCGQFGHNARFGGGVPPCKPKESGSGSVGRRKGRGRGTRTRTVAVDNGNGRGTVAIDGTVASAKRKAIHQPQQNQGRRLRTVGEIASMEHPYVYFDFQI</sequence>
<dbReference type="InterPro" id="IPR006564">
    <property type="entry name" value="Znf_PMZ"/>
</dbReference>
<feature type="compositionally biased region" description="Acidic residues" evidence="5">
    <location>
        <begin position="50"/>
        <end position="73"/>
    </location>
</feature>
<dbReference type="Proteomes" id="UP000626092">
    <property type="component" value="Unassembled WGS sequence"/>
</dbReference>